<comment type="similarity">
    <text evidence="1 8 9">Belongs to the TRAFAC class TrmE-Era-EngA-EngB-Septin-like GTPase superfamily. EngA (Der) GTPase family.</text>
</comment>
<dbReference type="InterPro" id="IPR015946">
    <property type="entry name" value="KH_dom-like_a/b"/>
</dbReference>
<evidence type="ECO:0000256" key="9">
    <source>
        <dbReference type="RuleBase" id="RU004481"/>
    </source>
</evidence>
<keyword evidence="6 8" id="KW-0342">GTP-binding</keyword>
<dbReference type="PANTHER" id="PTHR43834">
    <property type="entry name" value="GTPASE DER"/>
    <property type="match status" value="1"/>
</dbReference>
<evidence type="ECO:0000259" key="11">
    <source>
        <dbReference type="Pfam" id="PF14714"/>
    </source>
</evidence>
<dbReference type="Pfam" id="PF01926">
    <property type="entry name" value="MMR_HSR1"/>
    <property type="match status" value="2"/>
</dbReference>
<dbReference type="HAMAP" id="MF_00195">
    <property type="entry name" value="GTPase_Der"/>
    <property type="match status" value="1"/>
</dbReference>
<feature type="binding site" evidence="8">
    <location>
        <begin position="23"/>
        <end position="30"/>
    </location>
    <ligand>
        <name>GTP</name>
        <dbReference type="ChEBI" id="CHEBI:37565"/>
        <label>1</label>
    </ligand>
</feature>
<dbReference type="EMBL" id="PFAM01000022">
    <property type="protein sequence ID" value="PIT95822.1"/>
    <property type="molecule type" value="Genomic_DNA"/>
</dbReference>
<feature type="binding site" evidence="8">
    <location>
        <begin position="144"/>
        <end position="147"/>
    </location>
    <ligand>
        <name>GTP</name>
        <dbReference type="ChEBI" id="CHEBI:37565"/>
        <label>1</label>
    </ligand>
</feature>
<name>A0A2M6WSS7_9BACT</name>
<evidence type="ECO:0000256" key="5">
    <source>
        <dbReference type="ARBA" id="ARBA00022741"/>
    </source>
</evidence>
<evidence type="ECO:0000256" key="7">
    <source>
        <dbReference type="ARBA" id="ARBA00032345"/>
    </source>
</evidence>
<protein>
    <recommendedName>
        <fullName evidence="2 8">GTPase Der</fullName>
    </recommendedName>
    <alternativeName>
        <fullName evidence="7 8">GTP-binding protein EngA</fullName>
    </alternativeName>
</protein>
<dbReference type="Gene3D" id="3.30.300.20">
    <property type="match status" value="1"/>
</dbReference>
<dbReference type="PRINTS" id="PR00326">
    <property type="entry name" value="GTP1OBG"/>
</dbReference>
<dbReference type="AlphaFoldDB" id="A0A2M6WSS7"/>
<keyword evidence="5 8" id="KW-0547">Nucleotide-binding</keyword>
<dbReference type="InterPro" id="IPR032859">
    <property type="entry name" value="KH_dom-like"/>
</dbReference>
<dbReference type="InterPro" id="IPR006073">
    <property type="entry name" value="GTP-bd"/>
</dbReference>
<comment type="function">
    <text evidence="8 9">GTPase that plays an essential role in the late steps of ribosome biogenesis.</text>
</comment>
<dbReference type="PIRSF" id="PIRSF006485">
    <property type="entry name" value="GTP-binding_EngA"/>
    <property type="match status" value="1"/>
</dbReference>
<dbReference type="InterPro" id="IPR027417">
    <property type="entry name" value="P-loop_NTPase"/>
</dbReference>
<dbReference type="Gene3D" id="3.40.50.300">
    <property type="entry name" value="P-loop containing nucleotide triphosphate hydrolases"/>
    <property type="match status" value="2"/>
</dbReference>
<dbReference type="CDD" id="cd01894">
    <property type="entry name" value="EngA1"/>
    <property type="match status" value="1"/>
</dbReference>
<keyword evidence="3 8" id="KW-0690">Ribosome biogenesis</keyword>
<evidence type="ECO:0000256" key="3">
    <source>
        <dbReference type="ARBA" id="ARBA00022517"/>
    </source>
</evidence>
<feature type="binding site" evidence="8">
    <location>
        <begin position="349"/>
        <end position="352"/>
    </location>
    <ligand>
        <name>GTP</name>
        <dbReference type="ChEBI" id="CHEBI:37565"/>
        <label>2</label>
    </ligand>
</feature>
<feature type="binding site" evidence="8">
    <location>
        <begin position="70"/>
        <end position="74"/>
    </location>
    <ligand>
        <name>GTP</name>
        <dbReference type="ChEBI" id="CHEBI:37565"/>
        <label>1</label>
    </ligand>
</feature>
<dbReference type="GO" id="GO:0042254">
    <property type="term" value="P:ribosome biogenesis"/>
    <property type="evidence" value="ECO:0007669"/>
    <property type="project" value="UniProtKB-KW"/>
</dbReference>
<comment type="subunit">
    <text evidence="8">Associates with the 50S ribosomal subunit.</text>
</comment>
<dbReference type="NCBIfam" id="TIGR03594">
    <property type="entry name" value="GTPase_EngA"/>
    <property type="match status" value="1"/>
</dbReference>
<evidence type="ECO:0000256" key="6">
    <source>
        <dbReference type="ARBA" id="ARBA00023134"/>
    </source>
</evidence>
<dbReference type="Pfam" id="PF14714">
    <property type="entry name" value="KH_dom-like"/>
    <property type="match status" value="1"/>
</dbReference>
<dbReference type="PANTHER" id="PTHR43834:SF6">
    <property type="entry name" value="GTPASE DER"/>
    <property type="match status" value="1"/>
</dbReference>
<dbReference type="SUPFAM" id="SSF52540">
    <property type="entry name" value="P-loop containing nucleoside triphosphate hydrolases"/>
    <property type="match status" value="2"/>
</dbReference>
<evidence type="ECO:0000313" key="12">
    <source>
        <dbReference type="EMBL" id="PIT95822.1"/>
    </source>
</evidence>
<dbReference type="GO" id="GO:0005525">
    <property type="term" value="F:GTP binding"/>
    <property type="evidence" value="ECO:0007669"/>
    <property type="project" value="UniProtKB-UniRule"/>
</dbReference>
<dbReference type="InterPro" id="IPR016484">
    <property type="entry name" value="GTPase_Der"/>
</dbReference>
<keyword evidence="4 9" id="KW-0677">Repeat</keyword>
<feature type="domain" description="GTPase Der C-terminal KH-domain-like" evidence="11">
    <location>
        <begin position="409"/>
        <end position="485"/>
    </location>
</feature>
<organism evidence="12 13">
    <name type="scientific">Candidatus Falkowbacteria bacterium CG10_big_fil_rev_8_21_14_0_10_37_14</name>
    <dbReference type="NCBI Taxonomy" id="1974561"/>
    <lineage>
        <taxon>Bacteria</taxon>
        <taxon>Candidatus Falkowiibacteriota</taxon>
    </lineage>
</organism>
<dbReference type="NCBIfam" id="TIGR00231">
    <property type="entry name" value="small_GTP"/>
    <property type="match status" value="2"/>
</dbReference>
<dbReference type="Proteomes" id="UP000228533">
    <property type="component" value="Unassembled WGS sequence"/>
</dbReference>
<evidence type="ECO:0000313" key="13">
    <source>
        <dbReference type="Proteomes" id="UP000228533"/>
    </source>
</evidence>
<sequence length="498" mass="55607">MLSNNNMLAKKLKGVLPLIALVGRANVGKSTIFNTLTDKKQALVSNTAGTTRDANIGQVEWGKRKMRLVDTGGFLDLDFLTKTNLTAKTIDESVQRQAREFITRADVVLFVVDVKEGLLPDDQKLAKILKGLLPEKTNLILVANKADSVRDRSEASNFYRLNLGDPQIISAATGSGTGDLLDEICLRLKNWRPKEELMADDNIEVSTSSGFTEEQESGRAIRVCLLGKPNVGKSSLLNALSGFERVIVSPIAHTTREPQNTELVYKNRNITIIDTAGIHKKGLKGGPSKTKENLDKKLENQGINASLRALQGADIALLVLDVSIGLSKQDAKLVEEILKRRKSLIIIANKWDLVEKRDTIKYSQDIYRTVPFAQFVPIQFISAKTKEKVNKILELICHITDNRHLELNEEQLREFICRCVNGHPPTKGKGTRYPRIRHFGQSDTNPPEFSVKVGAKEYLDESYLHYLTNRLRDSYDLVGTPVKMWVEKANTIHGKADN</sequence>
<evidence type="ECO:0000256" key="2">
    <source>
        <dbReference type="ARBA" id="ARBA00020953"/>
    </source>
</evidence>
<evidence type="ECO:0000256" key="4">
    <source>
        <dbReference type="ARBA" id="ARBA00022737"/>
    </source>
</evidence>
<comment type="caution">
    <text evidence="12">The sequence shown here is derived from an EMBL/GenBank/DDBJ whole genome shotgun (WGS) entry which is preliminary data.</text>
</comment>
<dbReference type="InterPro" id="IPR005225">
    <property type="entry name" value="Small_GTP-bd"/>
</dbReference>
<feature type="binding site" evidence="8">
    <location>
        <begin position="227"/>
        <end position="234"/>
    </location>
    <ligand>
        <name>GTP</name>
        <dbReference type="ChEBI" id="CHEBI:37565"/>
        <label>2</label>
    </ligand>
</feature>
<evidence type="ECO:0000259" key="10">
    <source>
        <dbReference type="Pfam" id="PF01926"/>
    </source>
</evidence>
<feature type="domain" description="G" evidence="10">
    <location>
        <begin position="222"/>
        <end position="350"/>
    </location>
</feature>
<feature type="domain" description="G" evidence="10">
    <location>
        <begin position="19"/>
        <end position="145"/>
    </location>
</feature>
<feature type="binding site" evidence="8">
    <location>
        <begin position="274"/>
        <end position="278"/>
    </location>
    <ligand>
        <name>GTP</name>
        <dbReference type="ChEBI" id="CHEBI:37565"/>
        <label>2</label>
    </ligand>
</feature>
<reference evidence="13" key="1">
    <citation type="submission" date="2017-09" db="EMBL/GenBank/DDBJ databases">
        <title>Depth-based differentiation of microbial function through sediment-hosted aquifers and enrichment of novel symbionts in the deep terrestrial subsurface.</title>
        <authorList>
            <person name="Probst A.J."/>
            <person name="Ladd B."/>
            <person name="Jarett J.K."/>
            <person name="Geller-Mcgrath D.E."/>
            <person name="Sieber C.M.K."/>
            <person name="Emerson J.B."/>
            <person name="Anantharaman K."/>
            <person name="Thomas B.C."/>
            <person name="Malmstrom R."/>
            <person name="Stieglmeier M."/>
            <person name="Klingl A."/>
            <person name="Woyke T."/>
            <person name="Ryan C.M."/>
            <person name="Banfield J.F."/>
        </authorList>
    </citation>
    <scope>NUCLEOTIDE SEQUENCE [LARGE SCALE GENOMIC DNA]</scope>
</reference>
<accession>A0A2M6WSS7</accession>
<evidence type="ECO:0000256" key="1">
    <source>
        <dbReference type="ARBA" id="ARBA00008279"/>
    </source>
</evidence>
<proteinExistence type="inferred from homology"/>
<dbReference type="CDD" id="cd01895">
    <property type="entry name" value="EngA2"/>
    <property type="match status" value="1"/>
</dbReference>
<evidence type="ECO:0000256" key="8">
    <source>
        <dbReference type="HAMAP-Rule" id="MF_00195"/>
    </source>
</evidence>
<gene>
    <name evidence="8 12" type="primary">der</name>
    <name evidence="12" type="ORF">COT94_03615</name>
</gene>